<evidence type="ECO:0000256" key="6">
    <source>
        <dbReference type="SAM" id="Phobius"/>
    </source>
</evidence>
<dbReference type="AlphaFoldDB" id="A0A6A5U3N3"/>
<dbReference type="InterPro" id="IPR027469">
    <property type="entry name" value="Cation_efflux_TMD_sf"/>
</dbReference>
<feature type="region of interest" description="Disordered" evidence="5">
    <location>
        <begin position="1"/>
        <end position="75"/>
    </location>
</feature>
<dbReference type="Pfam" id="PF01545">
    <property type="entry name" value="Cation_efflux"/>
    <property type="match status" value="1"/>
</dbReference>
<feature type="compositionally biased region" description="Polar residues" evidence="5">
    <location>
        <begin position="41"/>
        <end position="50"/>
    </location>
</feature>
<accession>A0A6A5U3N3</accession>
<evidence type="ECO:0000256" key="3">
    <source>
        <dbReference type="ARBA" id="ARBA00022989"/>
    </source>
</evidence>
<keyword evidence="4 6" id="KW-0472">Membrane</keyword>
<feature type="transmembrane region" description="Helical" evidence="6">
    <location>
        <begin position="217"/>
        <end position="235"/>
    </location>
</feature>
<proteinExistence type="predicted"/>
<feature type="compositionally biased region" description="Polar residues" evidence="5">
    <location>
        <begin position="90"/>
        <end position="108"/>
    </location>
</feature>
<evidence type="ECO:0000313" key="9">
    <source>
        <dbReference type="Proteomes" id="UP000800035"/>
    </source>
</evidence>
<evidence type="ECO:0000313" key="8">
    <source>
        <dbReference type="EMBL" id="KAF1959501.1"/>
    </source>
</evidence>
<sequence length="489" mass="52706">MASDMPLPIPPRTPTPPPDDGNHRPAGLGLEDQLSAPASGFNPNALSPMSATFPERYGTLGPSDSLSQKATPSTVYSPLSAGFPPFTPASAASGTSDTEAPSLSGSDVPQNAPNPFNFQPVSYMPSKSQVKPADVGRRRGHKYKHSSVSHQIFLEPPPRAPLQLPASLPVPTFKEYRSSMSKEQTLRLGWCFCHLLVAGLVQWGAHESLALTVLSRLIFYDAIGAFLCVAVDVGSNFEVWKRSTIRYPFGFERSEVIAGLGMSVGLLFMGLDLISHGLAHALEDKGGHTPHHGHAHERVSPGSIDLAALSGIGCTLVSAIVLKNHARIAKVMRLGAIAYLPSVLSNPSHFLTLSCSTLLLLLPLLSIQMYVWLDRTLSFSAAIAMIALGWIQGWTLGKMLMMSYAGPGVSAVMYDIETDPTVSAVEEAKFWQVHYGLCQANLKLKVRNLEEIGRLRDRIGSMVRNRLGGSYGGGAQKWEVSTQIILDTD</sequence>
<feature type="compositionally biased region" description="Polar residues" evidence="5">
    <location>
        <begin position="62"/>
        <end position="75"/>
    </location>
</feature>
<feature type="region of interest" description="Disordered" evidence="5">
    <location>
        <begin position="87"/>
        <end position="132"/>
    </location>
</feature>
<feature type="transmembrane region" description="Helical" evidence="6">
    <location>
        <begin position="350"/>
        <end position="371"/>
    </location>
</feature>
<dbReference type="GO" id="GO:0016020">
    <property type="term" value="C:membrane"/>
    <property type="evidence" value="ECO:0007669"/>
    <property type="project" value="UniProtKB-SubCell"/>
</dbReference>
<feature type="compositionally biased region" description="Pro residues" evidence="5">
    <location>
        <begin position="7"/>
        <end position="19"/>
    </location>
</feature>
<dbReference type="GO" id="GO:0098771">
    <property type="term" value="P:inorganic ion homeostasis"/>
    <property type="evidence" value="ECO:0007669"/>
    <property type="project" value="UniProtKB-ARBA"/>
</dbReference>
<dbReference type="SUPFAM" id="SSF161111">
    <property type="entry name" value="Cation efflux protein transmembrane domain-like"/>
    <property type="match status" value="1"/>
</dbReference>
<protein>
    <submittedName>
        <fullName evidence="8">Cation efflux family protein-like protein</fullName>
    </submittedName>
</protein>
<dbReference type="Proteomes" id="UP000800035">
    <property type="component" value="Unassembled WGS sequence"/>
</dbReference>
<name>A0A6A5U3N3_9PLEO</name>
<keyword evidence="9" id="KW-1185">Reference proteome</keyword>
<gene>
    <name evidence="8" type="ORF">CC80DRAFT_590724</name>
</gene>
<feature type="transmembrane region" description="Helical" evidence="6">
    <location>
        <begin position="256"/>
        <end position="282"/>
    </location>
</feature>
<dbReference type="GO" id="GO:0008324">
    <property type="term" value="F:monoatomic cation transmembrane transporter activity"/>
    <property type="evidence" value="ECO:0007669"/>
    <property type="project" value="InterPro"/>
</dbReference>
<dbReference type="InterPro" id="IPR058533">
    <property type="entry name" value="Cation_efflux_TM"/>
</dbReference>
<organism evidence="8 9">
    <name type="scientific">Byssothecium circinans</name>
    <dbReference type="NCBI Taxonomy" id="147558"/>
    <lineage>
        <taxon>Eukaryota</taxon>
        <taxon>Fungi</taxon>
        <taxon>Dikarya</taxon>
        <taxon>Ascomycota</taxon>
        <taxon>Pezizomycotina</taxon>
        <taxon>Dothideomycetes</taxon>
        <taxon>Pleosporomycetidae</taxon>
        <taxon>Pleosporales</taxon>
        <taxon>Massarineae</taxon>
        <taxon>Massarinaceae</taxon>
        <taxon>Byssothecium</taxon>
    </lineage>
</organism>
<feature type="compositionally biased region" description="Low complexity" evidence="5">
    <location>
        <begin position="109"/>
        <end position="120"/>
    </location>
</feature>
<dbReference type="OrthoDB" id="5382797at2759"/>
<keyword evidence="2 6" id="KW-0812">Transmembrane</keyword>
<dbReference type="Gene3D" id="1.20.1510.10">
    <property type="entry name" value="Cation efflux protein transmembrane domain"/>
    <property type="match status" value="1"/>
</dbReference>
<feature type="transmembrane region" description="Helical" evidence="6">
    <location>
        <begin position="377"/>
        <end position="396"/>
    </location>
</feature>
<comment type="subcellular location">
    <subcellularLocation>
        <location evidence="1">Membrane</location>
        <topology evidence="1">Multi-pass membrane protein</topology>
    </subcellularLocation>
</comment>
<evidence type="ECO:0000256" key="4">
    <source>
        <dbReference type="ARBA" id="ARBA00023136"/>
    </source>
</evidence>
<dbReference type="EMBL" id="ML976984">
    <property type="protein sequence ID" value="KAF1959501.1"/>
    <property type="molecule type" value="Genomic_DNA"/>
</dbReference>
<dbReference type="GO" id="GO:0030003">
    <property type="term" value="P:intracellular monoatomic cation homeostasis"/>
    <property type="evidence" value="ECO:0007669"/>
    <property type="project" value="UniProtKB-ARBA"/>
</dbReference>
<evidence type="ECO:0000256" key="2">
    <source>
        <dbReference type="ARBA" id="ARBA00022692"/>
    </source>
</evidence>
<evidence type="ECO:0000256" key="5">
    <source>
        <dbReference type="SAM" id="MobiDB-lite"/>
    </source>
</evidence>
<evidence type="ECO:0000259" key="7">
    <source>
        <dbReference type="Pfam" id="PF01545"/>
    </source>
</evidence>
<evidence type="ECO:0000256" key="1">
    <source>
        <dbReference type="ARBA" id="ARBA00004141"/>
    </source>
</evidence>
<keyword evidence="3 6" id="KW-1133">Transmembrane helix</keyword>
<feature type="domain" description="Cation efflux protein transmembrane" evidence="7">
    <location>
        <begin position="195"/>
        <end position="398"/>
    </location>
</feature>
<reference evidence="8" key="1">
    <citation type="journal article" date="2020" name="Stud. Mycol.">
        <title>101 Dothideomycetes genomes: a test case for predicting lifestyles and emergence of pathogens.</title>
        <authorList>
            <person name="Haridas S."/>
            <person name="Albert R."/>
            <person name="Binder M."/>
            <person name="Bloem J."/>
            <person name="Labutti K."/>
            <person name="Salamov A."/>
            <person name="Andreopoulos B."/>
            <person name="Baker S."/>
            <person name="Barry K."/>
            <person name="Bills G."/>
            <person name="Bluhm B."/>
            <person name="Cannon C."/>
            <person name="Castanera R."/>
            <person name="Culley D."/>
            <person name="Daum C."/>
            <person name="Ezra D."/>
            <person name="Gonzalez J."/>
            <person name="Henrissat B."/>
            <person name="Kuo A."/>
            <person name="Liang C."/>
            <person name="Lipzen A."/>
            <person name="Lutzoni F."/>
            <person name="Magnuson J."/>
            <person name="Mondo S."/>
            <person name="Nolan M."/>
            <person name="Ohm R."/>
            <person name="Pangilinan J."/>
            <person name="Park H.-J."/>
            <person name="Ramirez L."/>
            <person name="Alfaro M."/>
            <person name="Sun H."/>
            <person name="Tritt A."/>
            <person name="Yoshinaga Y."/>
            <person name="Zwiers L.-H."/>
            <person name="Turgeon B."/>
            <person name="Goodwin S."/>
            <person name="Spatafora J."/>
            <person name="Crous P."/>
            <person name="Grigoriev I."/>
        </authorList>
    </citation>
    <scope>NUCLEOTIDE SEQUENCE</scope>
    <source>
        <strain evidence="8">CBS 675.92</strain>
    </source>
</reference>